<evidence type="ECO:0000256" key="1">
    <source>
        <dbReference type="SAM" id="MobiDB-lite"/>
    </source>
</evidence>
<evidence type="ECO:0000313" key="3">
    <source>
        <dbReference type="EMBL" id="MBC2601405.1"/>
    </source>
</evidence>
<keyword evidence="4" id="KW-1185">Reference proteome</keyword>
<comment type="caution">
    <text evidence="3">The sequence shown here is derived from an EMBL/GenBank/DDBJ whole genome shotgun (WGS) entry which is preliminary data.</text>
</comment>
<gene>
    <name evidence="3" type="ORF">H5P30_06400</name>
</gene>
<dbReference type="AlphaFoldDB" id="A0A7X1AWQ2"/>
<protein>
    <submittedName>
        <fullName evidence="3">Uncharacterized protein</fullName>
    </submittedName>
</protein>
<feature type="chain" id="PRO_5030527899" evidence="2">
    <location>
        <begin position="19"/>
        <end position="255"/>
    </location>
</feature>
<reference evidence="3 4" key="1">
    <citation type="submission" date="2020-07" db="EMBL/GenBank/DDBJ databases">
        <authorList>
            <person name="Feng X."/>
        </authorList>
    </citation>
    <scope>NUCLEOTIDE SEQUENCE [LARGE SCALE GENOMIC DNA]</scope>
    <source>
        <strain evidence="3 4">JCM14086</strain>
    </source>
</reference>
<evidence type="ECO:0000256" key="2">
    <source>
        <dbReference type="SAM" id="SignalP"/>
    </source>
</evidence>
<feature type="compositionally biased region" description="Basic and acidic residues" evidence="1">
    <location>
        <begin position="244"/>
        <end position="255"/>
    </location>
</feature>
<feature type="region of interest" description="Disordered" evidence="1">
    <location>
        <begin position="226"/>
        <end position="255"/>
    </location>
</feature>
<dbReference type="RefSeq" id="WP_185692120.1">
    <property type="nucleotide sequence ID" value="NZ_JACHVA010000053.1"/>
</dbReference>
<dbReference type="EMBL" id="JACHVA010000053">
    <property type="protein sequence ID" value="MBC2601405.1"/>
    <property type="molecule type" value="Genomic_DNA"/>
</dbReference>
<sequence length="255" mass="29132">MKFLVPVLCISLCGGLSAQNGADDFRAETRYFSDSGGSYLVVRPEAPTGSFAGSLELRIEDETFFNSQLSEFQKREIATIHGGGLSNFGLRFFTQELRSQEEFLQLLEEFKLKVAAFRRNRSEIEKLDEKWIGQGEAALSQSREITTIQTDFIDRPSVVTLNWDMQANRIWLSLDDFINIDSSLAEPLSRLIERIPMYSRKRQEYKNEIEAKNEWINQTLSLPKDAQDGLKADDIDTPTVISEEQEKKDEGKTQD</sequence>
<feature type="signal peptide" evidence="2">
    <location>
        <begin position="1"/>
        <end position="18"/>
    </location>
</feature>
<accession>A0A7X1AWQ2</accession>
<dbReference type="Proteomes" id="UP000525652">
    <property type="component" value="Unassembled WGS sequence"/>
</dbReference>
<evidence type="ECO:0000313" key="4">
    <source>
        <dbReference type="Proteomes" id="UP000525652"/>
    </source>
</evidence>
<organism evidence="3 4">
    <name type="scientific">Puniceicoccus vermicola</name>
    <dbReference type="NCBI Taxonomy" id="388746"/>
    <lineage>
        <taxon>Bacteria</taxon>
        <taxon>Pseudomonadati</taxon>
        <taxon>Verrucomicrobiota</taxon>
        <taxon>Opitutia</taxon>
        <taxon>Puniceicoccales</taxon>
        <taxon>Puniceicoccaceae</taxon>
        <taxon>Puniceicoccus</taxon>
    </lineage>
</organism>
<name>A0A7X1AWQ2_9BACT</name>
<keyword evidence="2" id="KW-0732">Signal</keyword>
<proteinExistence type="predicted"/>